<evidence type="ECO:0008006" key="3">
    <source>
        <dbReference type="Google" id="ProtNLM"/>
    </source>
</evidence>
<dbReference type="InterPro" id="IPR011990">
    <property type="entry name" value="TPR-like_helical_dom_sf"/>
</dbReference>
<sequence>MPPSTPTAVLDFWFGAGAFGTDLMKDGRSAQMPLWWGMKPDFSGPADASTRAALDDQCRSFEPLIEAAGSSSLTSAEWQNPAGLYAQMLLTDQFPRNAFRGSERAFAYDARAMQLANSLIQTKAYEDWDAVSYYTFLSTPAQHSEELADHQLIQTALAHMVAKIGDNTSASMILSHANDHREVVERFGRYPHRNEVLGRTSTDEELAWLADTEKLPRWAKSQMKK</sequence>
<protein>
    <recommendedName>
        <fullName evidence="3">DUF924 domain-containing protein</fullName>
    </recommendedName>
</protein>
<comment type="caution">
    <text evidence="1">The sequence shown here is derived from an EMBL/GenBank/DDBJ whole genome shotgun (WGS) entry which is preliminary data.</text>
</comment>
<dbReference type="SUPFAM" id="SSF48452">
    <property type="entry name" value="TPR-like"/>
    <property type="match status" value="1"/>
</dbReference>
<accession>A0ABQ6MYQ3</accession>
<dbReference type="EMBL" id="BRYB01000690">
    <property type="protein sequence ID" value="GMI35482.1"/>
    <property type="molecule type" value="Genomic_DNA"/>
</dbReference>
<keyword evidence="2" id="KW-1185">Reference proteome</keyword>
<dbReference type="Gene3D" id="1.20.58.320">
    <property type="entry name" value="TPR-like"/>
    <property type="match status" value="1"/>
</dbReference>
<reference evidence="1 2" key="1">
    <citation type="journal article" date="2023" name="Commun. Biol.">
        <title>Genome analysis of Parmales, the sister group of diatoms, reveals the evolutionary specialization of diatoms from phago-mixotrophs to photoautotrophs.</title>
        <authorList>
            <person name="Ban H."/>
            <person name="Sato S."/>
            <person name="Yoshikawa S."/>
            <person name="Yamada K."/>
            <person name="Nakamura Y."/>
            <person name="Ichinomiya M."/>
            <person name="Sato N."/>
            <person name="Blanc-Mathieu R."/>
            <person name="Endo H."/>
            <person name="Kuwata A."/>
            <person name="Ogata H."/>
        </authorList>
    </citation>
    <scope>NUCLEOTIDE SEQUENCE [LARGE SCALE GENOMIC DNA]</scope>
</reference>
<evidence type="ECO:0000313" key="1">
    <source>
        <dbReference type="EMBL" id="GMI35482.1"/>
    </source>
</evidence>
<dbReference type="Proteomes" id="UP001165060">
    <property type="component" value="Unassembled WGS sequence"/>
</dbReference>
<dbReference type="Pfam" id="PF06041">
    <property type="entry name" value="DUF924"/>
    <property type="match status" value="1"/>
</dbReference>
<organism evidence="1 2">
    <name type="scientific">Tetraparma gracilis</name>
    <dbReference type="NCBI Taxonomy" id="2962635"/>
    <lineage>
        <taxon>Eukaryota</taxon>
        <taxon>Sar</taxon>
        <taxon>Stramenopiles</taxon>
        <taxon>Ochrophyta</taxon>
        <taxon>Bolidophyceae</taxon>
        <taxon>Parmales</taxon>
        <taxon>Triparmaceae</taxon>
        <taxon>Tetraparma</taxon>
    </lineage>
</organism>
<evidence type="ECO:0000313" key="2">
    <source>
        <dbReference type="Proteomes" id="UP001165060"/>
    </source>
</evidence>
<dbReference type="Gene3D" id="1.25.40.10">
    <property type="entry name" value="Tetratricopeptide repeat domain"/>
    <property type="match status" value="1"/>
</dbReference>
<dbReference type="InterPro" id="IPR010323">
    <property type="entry name" value="DUF924"/>
</dbReference>
<name>A0ABQ6MYQ3_9STRA</name>
<gene>
    <name evidence="1" type="ORF">TeGR_g7099</name>
</gene>
<proteinExistence type="predicted"/>